<evidence type="ECO:0000313" key="2">
    <source>
        <dbReference type="Proteomes" id="UP000505377"/>
    </source>
</evidence>
<gene>
    <name evidence="1" type="ORF">HOP40_21035</name>
</gene>
<dbReference type="Proteomes" id="UP000505377">
    <property type="component" value="Chromosome"/>
</dbReference>
<dbReference type="RefSeq" id="WP_172161174.1">
    <property type="nucleotide sequence ID" value="NZ_CP053564.1"/>
</dbReference>
<dbReference type="AlphaFoldDB" id="A0A6M6JKT8"/>
<accession>A0A6M6JKT8</accession>
<protein>
    <submittedName>
        <fullName evidence="1">Uncharacterized protein</fullName>
    </submittedName>
</protein>
<proteinExistence type="predicted"/>
<organism evidence="1 2">
    <name type="scientific">Pseudonocardia broussonetiae</name>
    <dbReference type="NCBI Taxonomy" id="2736640"/>
    <lineage>
        <taxon>Bacteria</taxon>
        <taxon>Bacillati</taxon>
        <taxon>Actinomycetota</taxon>
        <taxon>Actinomycetes</taxon>
        <taxon>Pseudonocardiales</taxon>
        <taxon>Pseudonocardiaceae</taxon>
        <taxon>Pseudonocardia</taxon>
    </lineage>
</organism>
<dbReference type="KEGG" id="pbro:HOP40_21035"/>
<keyword evidence="2" id="KW-1185">Reference proteome</keyword>
<reference evidence="1 2" key="1">
    <citation type="submission" date="2020-05" db="EMBL/GenBank/DDBJ databases">
        <authorList>
            <person name="Mo P."/>
        </authorList>
    </citation>
    <scope>NUCLEOTIDE SEQUENCE [LARGE SCALE GENOMIC DNA]</scope>
    <source>
        <strain evidence="1 2">Gen01</strain>
    </source>
</reference>
<name>A0A6M6JKT8_9PSEU</name>
<sequence length="86" mass="9325">MSGEPDDHAQRAVLLAMRALLSDDHNYERGVAALDELVDRTVRERGPAALRDVAVALSLALATAVERIAQDQGLAAEDLVEVWFAE</sequence>
<dbReference type="EMBL" id="CP053564">
    <property type="protein sequence ID" value="QJY47976.1"/>
    <property type="molecule type" value="Genomic_DNA"/>
</dbReference>
<evidence type="ECO:0000313" key="1">
    <source>
        <dbReference type="EMBL" id="QJY47976.1"/>
    </source>
</evidence>